<comment type="caution">
    <text evidence="1">The sequence shown here is derived from an EMBL/GenBank/DDBJ whole genome shotgun (WGS) entry which is preliminary data.</text>
</comment>
<protein>
    <submittedName>
        <fullName evidence="1">Uncharacterized protein</fullName>
    </submittedName>
</protein>
<organism evidence="1 2">
    <name type="scientific">Euphydryas editha</name>
    <name type="common">Edith's checkerspot</name>
    <dbReference type="NCBI Taxonomy" id="104508"/>
    <lineage>
        <taxon>Eukaryota</taxon>
        <taxon>Metazoa</taxon>
        <taxon>Ecdysozoa</taxon>
        <taxon>Arthropoda</taxon>
        <taxon>Hexapoda</taxon>
        <taxon>Insecta</taxon>
        <taxon>Pterygota</taxon>
        <taxon>Neoptera</taxon>
        <taxon>Endopterygota</taxon>
        <taxon>Lepidoptera</taxon>
        <taxon>Glossata</taxon>
        <taxon>Ditrysia</taxon>
        <taxon>Papilionoidea</taxon>
        <taxon>Nymphalidae</taxon>
        <taxon>Nymphalinae</taxon>
        <taxon>Euphydryas</taxon>
    </lineage>
</organism>
<evidence type="ECO:0000313" key="1">
    <source>
        <dbReference type="EMBL" id="CAH2088344.1"/>
    </source>
</evidence>
<keyword evidence="2" id="KW-1185">Reference proteome</keyword>
<name>A0AAU9TSA4_EUPED</name>
<dbReference type="AlphaFoldDB" id="A0AAU9TSA4"/>
<proteinExistence type="predicted"/>
<reference evidence="1" key="1">
    <citation type="submission" date="2022-03" db="EMBL/GenBank/DDBJ databases">
        <authorList>
            <person name="Tunstrom K."/>
        </authorList>
    </citation>
    <scope>NUCLEOTIDE SEQUENCE</scope>
</reference>
<sequence length="107" mass="12677">MAEVVQIMKRKRNPNWEDVEKDNQNEVSVGDIKNSIIEDYIVSQDMPLSESKKNRDAVIISFFKEEHDLKMKHMAKTNSWAQKEHEQKMKNLISKNILIEKKLCQFN</sequence>
<dbReference type="Proteomes" id="UP001153954">
    <property type="component" value="Unassembled WGS sequence"/>
</dbReference>
<dbReference type="EMBL" id="CAKOGL010000007">
    <property type="protein sequence ID" value="CAH2088344.1"/>
    <property type="molecule type" value="Genomic_DNA"/>
</dbReference>
<accession>A0AAU9TSA4</accession>
<gene>
    <name evidence="1" type="ORF">EEDITHA_LOCUS4513</name>
</gene>
<evidence type="ECO:0000313" key="2">
    <source>
        <dbReference type="Proteomes" id="UP001153954"/>
    </source>
</evidence>